<organism evidence="3 4">
    <name type="scientific">Hymenobacter bucti</name>
    <dbReference type="NCBI Taxonomy" id="1844114"/>
    <lineage>
        <taxon>Bacteria</taxon>
        <taxon>Pseudomonadati</taxon>
        <taxon>Bacteroidota</taxon>
        <taxon>Cytophagia</taxon>
        <taxon>Cytophagales</taxon>
        <taxon>Hymenobacteraceae</taxon>
        <taxon>Hymenobacter</taxon>
    </lineage>
</organism>
<keyword evidence="2" id="KW-0732">Signal</keyword>
<sequence>MKTLLAVASILSLAALLAAQAQTPAPAPAKPTPKTASQRAAAYKGPKVVKDTKALGDKMIRDSKPDTQPLKQSPK</sequence>
<evidence type="ECO:0000313" key="3">
    <source>
        <dbReference type="EMBL" id="MFD1872739.1"/>
    </source>
</evidence>
<feature type="compositionally biased region" description="Basic and acidic residues" evidence="1">
    <location>
        <begin position="48"/>
        <end position="65"/>
    </location>
</feature>
<name>A0ABW4QTN5_9BACT</name>
<feature type="signal peptide" evidence="2">
    <location>
        <begin position="1"/>
        <end position="21"/>
    </location>
</feature>
<feature type="region of interest" description="Disordered" evidence="1">
    <location>
        <begin position="21"/>
        <end position="75"/>
    </location>
</feature>
<evidence type="ECO:0008006" key="5">
    <source>
        <dbReference type="Google" id="ProtNLM"/>
    </source>
</evidence>
<dbReference type="RefSeq" id="WP_382313198.1">
    <property type="nucleotide sequence ID" value="NZ_JBHUFD010000003.1"/>
</dbReference>
<evidence type="ECO:0000313" key="4">
    <source>
        <dbReference type="Proteomes" id="UP001597197"/>
    </source>
</evidence>
<proteinExistence type="predicted"/>
<evidence type="ECO:0000256" key="2">
    <source>
        <dbReference type="SAM" id="SignalP"/>
    </source>
</evidence>
<dbReference type="EMBL" id="JBHUFD010000003">
    <property type="protein sequence ID" value="MFD1872739.1"/>
    <property type="molecule type" value="Genomic_DNA"/>
</dbReference>
<reference evidence="4" key="1">
    <citation type="journal article" date="2019" name="Int. J. Syst. Evol. Microbiol.">
        <title>The Global Catalogue of Microorganisms (GCM) 10K type strain sequencing project: providing services to taxonomists for standard genome sequencing and annotation.</title>
        <authorList>
            <consortium name="The Broad Institute Genomics Platform"/>
            <consortium name="The Broad Institute Genome Sequencing Center for Infectious Disease"/>
            <person name="Wu L."/>
            <person name="Ma J."/>
        </authorList>
    </citation>
    <scope>NUCLEOTIDE SEQUENCE [LARGE SCALE GENOMIC DNA]</scope>
    <source>
        <strain evidence="4">CGMCC 1.15795</strain>
    </source>
</reference>
<comment type="caution">
    <text evidence="3">The sequence shown here is derived from an EMBL/GenBank/DDBJ whole genome shotgun (WGS) entry which is preliminary data.</text>
</comment>
<protein>
    <recommendedName>
        <fullName evidence="5">Acid-shock protein</fullName>
    </recommendedName>
</protein>
<evidence type="ECO:0000256" key="1">
    <source>
        <dbReference type="SAM" id="MobiDB-lite"/>
    </source>
</evidence>
<accession>A0ABW4QTN5</accession>
<dbReference type="Proteomes" id="UP001597197">
    <property type="component" value="Unassembled WGS sequence"/>
</dbReference>
<gene>
    <name evidence="3" type="ORF">ACFSDX_09870</name>
</gene>
<feature type="chain" id="PRO_5046558566" description="Acid-shock protein" evidence="2">
    <location>
        <begin position="22"/>
        <end position="75"/>
    </location>
</feature>
<keyword evidence="4" id="KW-1185">Reference proteome</keyword>